<evidence type="ECO:0000259" key="1">
    <source>
        <dbReference type="Pfam" id="PF20008"/>
    </source>
</evidence>
<gene>
    <name evidence="2" type="ordered locus">AM1_A0280</name>
</gene>
<dbReference type="OrthoDB" id="283330at2"/>
<organism evidence="2 3">
    <name type="scientific">Acaryochloris marina (strain MBIC 11017)</name>
    <dbReference type="NCBI Taxonomy" id="329726"/>
    <lineage>
        <taxon>Bacteria</taxon>
        <taxon>Bacillati</taxon>
        <taxon>Cyanobacteriota</taxon>
        <taxon>Cyanophyceae</taxon>
        <taxon>Acaryochloridales</taxon>
        <taxon>Acaryochloridaceae</taxon>
        <taxon>Acaryochloris</taxon>
    </lineage>
</organism>
<feature type="domain" description="DUF6429" evidence="1">
    <location>
        <begin position="4"/>
        <end position="78"/>
    </location>
</feature>
<sequence>MQPDNDKIDDVVLALLALNIHDETEQGARSWKGYDWEALNRLHQKGWISNPVTKAKSVILTPEGLARSRELFKQLFTKET</sequence>
<dbReference type="RefSeq" id="WP_012166773.1">
    <property type="nucleotide sequence ID" value="NC_009926.1"/>
</dbReference>
<keyword evidence="3" id="KW-1185">Reference proteome</keyword>
<dbReference type="HOGENOM" id="CLU_175573_1_0_3"/>
<proteinExistence type="predicted"/>
<keyword evidence="2" id="KW-0614">Plasmid</keyword>
<evidence type="ECO:0000313" key="3">
    <source>
        <dbReference type="Proteomes" id="UP000000268"/>
    </source>
</evidence>
<dbReference type="InterPro" id="IPR045489">
    <property type="entry name" value="DUF6429"/>
</dbReference>
<protein>
    <submittedName>
        <fullName evidence="2">Conserved domain protein</fullName>
    </submittedName>
</protein>
<dbReference type="EMBL" id="CP000838">
    <property type="protein sequence ID" value="ABW31398.1"/>
    <property type="molecule type" value="Genomic_DNA"/>
</dbReference>
<dbReference type="AlphaFoldDB" id="A8ZKT0"/>
<dbReference type="KEGG" id="amr:AM1_A0280"/>
<reference evidence="2 3" key="1">
    <citation type="journal article" date="2008" name="Proc. Natl. Acad. Sci. U.S.A.">
        <title>Niche adaptation and genome expansion in the chlorophyll d-producing cyanobacterium Acaryochloris marina.</title>
        <authorList>
            <person name="Swingley W.D."/>
            <person name="Chen M."/>
            <person name="Cheung P.C."/>
            <person name="Conrad A.L."/>
            <person name="Dejesa L.C."/>
            <person name="Hao J."/>
            <person name="Honchak B.M."/>
            <person name="Karbach L.E."/>
            <person name="Kurdoglu A."/>
            <person name="Lahiri S."/>
            <person name="Mastrian S.D."/>
            <person name="Miyashita H."/>
            <person name="Page L."/>
            <person name="Ramakrishna P."/>
            <person name="Satoh S."/>
            <person name="Sattley W.M."/>
            <person name="Shimada Y."/>
            <person name="Taylor H.L."/>
            <person name="Tomo T."/>
            <person name="Tsuchiya T."/>
            <person name="Wang Z.T."/>
            <person name="Raymond J."/>
            <person name="Mimuro M."/>
            <person name="Blankenship R.E."/>
            <person name="Touchman J.W."/>
        </authorList>
    </citation>
    <scope>NUCLEOTIDE SEQUENCE [LARGE SCALE GENOMIC DNA]</scope>
    <source>
        <strain evidence="3">MBIC 11017</strain>
        <plasmid evidence="3">Plasmid pREB1</plasmid>
    </source>
</reference>
<accession>A8ZKT0</accession>
<geneLocation type="plasmid" evidence="2 3">
    <name>pREB1</name>
</geneLocation>
<dbReference type="Proteomes" id="UP000000268">
    <property type="component" value="Plasmid pREB1"/>
</dbReference>
<evidence type="ECO:0000313" key="2">
    <source>
        <dbReference type="EMBL" id="ABW31398.1"/>
    </source>
</evidence>
<dbReference type="Pfam" id="PF20008">
    <property type="entry name" value="DUF6429"/>
    <property type="match status" value="1"/>
</dbReference>
<name>A8ZKT0_ACAM1</name>